<feature type="domain" description="DUF569" evidence="3">
    <location>
        <begin position="226"/>
        <end position="302"/>
    </location>
</feature>
<evidence type="ECO:0000259" key="3">
    <source>
        <dbReference type="Pfam" id="PF22932"/>
    </source>
</evidence>
<dbReference type="FunFam" id="2.80.10.50:FF:000067">
    <property type="entry name" value="BnaC05g19630D protein"/>
    <property type="match status" value="1"/>
</dbReference>
<dbReference type="SUPFAM" id="SSF50405">
    <property type="entry name" value="Actin-crosslinking proteins"/>
    <property type="match status" value="1"/>
</dbReference>
<feature type="compositionally biased region" description="Pro residues" evidence="1">
    <location>
        <begin position="166"/>
        <end position="179"/>
    </location>
</feature>
<keyword evidence="5" id="KW-1185">Reference proteome</keyword>
<feature type="domain" description="DUF569" evidence="2">
    <location>
        <begin position="1"/>
        <end position="142"/>
    </location>
</feature>
<comment type="caution">
    <text evidence="4">The sequence shown here is derived from an EMBL/GenBank/DDBJ whole genome shotgun (WGS) entry which is preliminary data.</text>
</comment>
<dbReference type="AlphaFoldDB" id="A0A3L6THX4"/>
<dbReference type="InterPro" id="IPR007679">
    <property type="entry name" value="DUF569"/>
</dbReference>
<feature type="compositionally biased region" description="Pro residues" evidence="1">
    <location>
        <begin position="190"/>
        <end position="205"/>
    </location>
</feature>
<proteinExistence type="predicted"/>
<dbReference type="InterPro" id="IPR008999">
    <property type="entry name" value="Actin-crosslinking"/>
</dbReference>
<evidence type="ECO:0000256" key="1">
    <source>
        <dbReference type="SAM" id="MobiDB-lite"/>
    </source>
</evidence>
<evidence type="ECO:0000259" key="2">
    <source>
        <dbReference type="Pfam" id="PF04601"/>
    </source>
</evidence>
<dbReference type="Pfam" id="PF22932">
    <property type="entry name" value="Ubiq_DUF_assoc"/>
    <property type="match status" value="1"/>
</dbReference>
<dbReference type="Gene3D" id="2.80.10.50">
    <property type="match status" value="1"/>
</dbReference>
<gene>
    <name evidence="4" type="ORF">C2845_PM01G23210</name>
</gene>
<dbReference type="CDD" id="cd23340">
    <property type="entry name" value="beta-trefoil_FSCN_ACP-like"/>
    <property type="match status" value="1"/>
</dbReference>
<organism evidence="4 5">
    <name type="scientific">Panicum miliaceum</name>
    <name type="common">Proso millet</name>
    <name type="synonym">Broomcorn millet</name>
    <dbReference type="NCBI Taxonomy" id="4540"/>
    <lineage>
        <taxon>Eukaryota</taxon>
        <taxon>Viridiplantae</taxon>
        <taxon>Streptophyta</taxon>
        <taxon>Embryophyta</taxon>
        <taxon>Tracheophyta</taxon>
        <taxon>Spermatophyta</taxon>
        <taxon>Magnoliopsida</taxon>
        <taxon>Liliopsida</taxon>
        <taxon>Poales</taxon>
        <taxon>Poaceae</taxon>
        <taxon>PACMAD clade</taxon>
        <taxon>Panicoideae</taxon>
        <taxon>Panicodae</taxon>
        <taxon>Paniceae</taxon>
        <taxon>Panicinae</taxon>
        <taxon>Panicum</taxon>
        <taxon>Panicum sect. Panicum</taxon>
    </lineage>
</organism>
<dbReference type="InterPro" id="IPR054726">
    <property type="entry name" value="Ubiq_DUF569-assoc"/>
</dbReference>
<reference evidence="5" key="1">
    <citation type="journal article" date="2019" name="Nat. Commun.">
        <title>The genome of broomcorn millet.</title>
        <authorList>
            <person name="Zou C."/>
            <person name="Miki D."/>
            <person name="Li D."/>
            <person name="Tang Q."/>
            <person name="Xiao L."/>
            <person name="Rajput S."/>
            <person name="Deng P."/>
            <person name="Jia W."/>
            <person name="Huang R."/>
            <person name="Zhang M."/>
            <person name="Sun Y."/>
            <person name="Hu J."/>
            <person name="Fu X."/>
            <person name="Schnable P.S."/>
            <person name="Li F."/>
            <person name="Zhang H."/>
            <person name="Feng B."/>
            <person name="Zhu X."/>
            <person name="Liu R."/>
            <person name="Schnable J.C."/>
            <person name="Zhu J.-K."/>
            <person name="Zhang H."/>
        </authorList>
    </citation>
    <scope>NUCLEOTIDE SEQUENCE [LARGE SCALE GENOMIC DNA]</scope>
</reference>
<evidence type="ECO:0000313" key="5">
    <source>
        <dbReference type="Proteomes" id="UP000275267"/>
    </source>
</evidence>
<dbReference type="EMBL" id="PQIB02000001">
    <property type="protein sequence ID" value="RLN39947.1"/>
    <property type="molecule type" value="Genomic_DNA"/>
</dbReference>
<evidence type="ECO:0000313" key="4">
    <source>
        <dbReference type="EMBL" id="RLN39947.1"/>
    </source>
</evidence>
<protein>
    <submittedName>
        <fullName evidence="4">Uncharacterized protein</fullName>
    </submittedName>
</protein>
<name>A0A3L6THX4_PANMI</name>
<feature type="region of interest" description="Disordered" evidence="1">
    <location>
        <begin position="157"/>
        <end position="216"/>
    </location>
</feature>
<dbReference type="OrthoDB" id="2432302at2759"/>
<sequence>MELFSRAKVVRLKSHHDKFLYADEDEVHVTQDRNGASPNARWSVEAVPQVPGVVRLRSRYGRYLTASNEPFLLGMTGRKVLQTAPARPDSSVEWEPVRDGFQTRLKTRYGHFLRANGGLPPWRNSVTHDVPHRTATQDWVLWDVEVVQVLTPGPERAEYAPVKMPDSPPAPELRDPPPAPHHRPSKSYAAPPPPPALEPDAPRPGPRLSKLESSDSFSAPLHKVEGRAIHYHIADDLGNVDDGTEGHSFTFNGSNLEELAQKLQEETRMDDIIICTRSPINGRLTPLRLRLPPNNAAMHIVLVQESSKDCDLLLILLLLQHQLTILPCVVNFSGEDIPTAIWFVDRKSFGEDGALSFDELRISPDARSSVDPLMLVLQLQWVPRATTADLVPPLGVSLLHMYKELYA</sequence>
<accession>A0A3L6THX4</accession>
<dbReference type="Pfam" id="PF04601">
    <property type="entry name" value="DUF569"/>
    <property type="match status" value="1"/>
</dbReference>
<dbReference type="PANTHER" id="PTHR31205">
    <property type="entry name" value="ACTIN CROSS-LINKING PROTEIN (DUF569)"/>
    <property type="match status" value="1"/>
</dbReference>
<dbReference type="STRING" id="4540.A0A3L6THX4"/>
<dbReference type="PANTHER" id="PTHR31205:SF76">
    <property type="entry name" value="EXPRESSED PROTEIN"/>
    <property type="match status" value="1"/>
</dbReference>
<dbReference type="Proteomes" id="UP000275267">
    <property type="component" value="Unassembled WGS sequence"/>
</dbReference>